<feature type="region of interest" description="Disordered" evidence="1">
    <location>
        <begin position="479"/>
        <end position="515"/>
    </location>
</feature>
<dbReference type="InterPro" id="IPR052833">
    <property type="entry name" value="Telomeric_DNA-bd_trans-reg"/>
</dbReference>
<dbReference type="SUPFAM" id="SSF46689">
    <property type="entry name" value="Homeodomain-like"/>
    <property type="match status" value="1"/>
</dbReference>
<dbReference type="PROSITE" id="PS50090">
    <property type="entry name" value="MYB_LIKE"/>
    <property type="match status" value="1"/>
</dbReference>
<dbReference type="OrthoDB" id="5398572at2759"/>
<gene>
    <name evidence="3" type="ORF">PISL3812_00179</name>
</gene>
<feature type="region of interest" description="Disordered" evidence="1">
    <location>
        <begin position="390"/>
        <end position="443"/>
    </location>
</feature>
<proteinExistence type="predicted"/>
<dbReference type="InterPro" id="IPR009057">
    <property type="entry name" value="Homeodomain-like_sf"/>
</dbReference>
<dbReference type="GO" id="GO:0003743">
    <property type="term" value="F:translation initiation factor activity"/>
    <property type="evidence" value="ECO:0007669"/>
    <property type="project" value="UniProtKB-KW"/>
</dbReference>
<name>A0A0U1LIJ3_TALIS</name>
<feature type="compositionally biased region" description="Polar residues" evidence="1">
    <location>
        <begin position="65"/>
        <end position="74"/>
    </location>
</feature>
<sequence length="827" mass="92170">MGDAQSTLANANDTDDADDVSTDADSGSESYGIGSLFNVAEEIQESQETGVENSSLPESPDDHNVSGTTLLQTDSESDTGDADTLLMVDSLPDLHRAASAILDLFAANSSTPSGISSLARALQDPKSSQSRRLQRMRDNFATQKNCFGNDTYLIVEQVAAKLPVLTLPSDSPTKSWRADGILYKSNCAQLALEILTKATRTGEVEDSMYDLEGKYPLPFLNVLVRNSRLDLAGQSSLRRPTFDLALEMRTQFLMTSLVSQQDRDNYDPRGLLQHVFFNEILETQTSQDETMLRGFNLPSLQDRDGNLPEQYEDDVQDRVRDIQEYFNDGGAVDYEGLEARFPWEGFVYSVAKWLRSRNEELDRFLKQQPAVDEIHNQLEEAVNNRVSQAVATPEQTKAAATSSEITSSQQRRRELLPAAEITEKRADATPGQAKERRKSNSRIFSDQRSIQSLVRIAKALEQTNESTLESAKDFAPRLSQLAAKPAEKTKRPITSTTQRAEETVPVASFSTDPDQTLIGDFQEDLIIPSPQRSPQRSLPVNRPRQQPPTSTQAAATSSQSIPSSRSILEEIKRHKQGRAFIDRQSNASRVSPIDSQRLGQGSSSQPRKRTRVETNESDDEYEQDNRNVDLQNKRAQKPAQPAKRQRQDPEVEPTQMTPQRPRQIPWQAAEKHHEPPSARPPPATTYTAAVAAAVASPPAYSTQPSASQQSASQTSPTRLPNGARIPQVRRRWSTAEDKRLVELVGKYGTSWAAVKHQDEASTLPQLGDRNQVQIKDRARNLVMMWLKGGRQDLPLNFDLVALKQKDVEELESRGISVPNRPLPRTRY</sequence>
<dbReference type="Gene3D" id="1.10.10.60">
    <property type="entry name" value="Homeodomain-like"/>
    <property type="match status" value="1"/>
</dbReference>
<feature type="region of interest" description="Disordered" evidence="1">
    <location>
        <begin position="1"/>
        <end position="81"/>
    </location>
</feature>
<feature type="compositionally biased region" description="Acidic residues" evidence="1">
    <location>
        <begin position="13"/>
        <end position="22"/>
    </location>
</feature>
<feature type="compositionally biased region" description="Low complexity" evidence="1">
    <location>
        <begin position="697"/>
        <end position="717"/>
    </location>
</feature>
<feature type="domain" description="Myb-like" evidence="2">
    <location>
        <begin position="724"/>
        <end position="782"/>
    </location>
</feature>
<feature type="region of interest" description="Disordered" evidence="1">
    <location>
        <begin position="577"/>
        <end position="662"/>
    </location>
</feature>
<keyword evidence="3" id="KW-0648">Protein biosynthesis</keyword>
<feature type="compositionally biased region" description="Polar residues" evidence="1">
    <location>
        <begin position="390"/>
        <end position="409"/>
    </location>
</feature>
<keyword evidence="3" id="KW-0396">Initiation factor</keyword>
<feature type="compositionally biased region" description="Polar residues" evidence="1">
    <location>
        <begin position="46"/>
        <end position="57"/>
    </location>
</feature>
<evidence type="ECO:0000259" key="2">
    <source>
        <dbReference type="PROSITE" id="PS50090"/>
    </source>
</evidence>
<dbReference type="STRING" id="28573.A0A0U1LIJ3"/>
<feature type="region of interest" description="Disordered" evidence="1">
    <location>
        <begin position="527"/>
        <end position="565"/>
    </location>
</feature>
<feature type="region of interest" description="Disordered" evidence="1">
    <location>
        <begin position="697"/>
        <end position="724"/>
    </location>
</feature>
<evidence type="ECO:0000256" key="1">
    <source>
        <dbReference type="SAM" id="MobiDB-lite"/>
    </source>
</evidence>
<feature type="compositionally biased region" description="Polar residues" evidence="1">
    <location>
        <begin position="583"/>
        <end position="605"/>
    </location>
</feature>
<dbReference type="Pfam" id="PF00249">
    <property type="entry name" value="Myb_DNA-binding"/>
    <property type="match status" value="1"/>
</dbReference>
<dbReference type="EMBL" id="CVMT01000001">
    <property type="protein sequence ID" value="CRG82833.1"/>
    <property type="molecule type" value="Genomic_DNA"/>
</dbReference>
<dbReference type="OMA" id="KANCARF"/>
<dbReference type="SMART" id="SM00717">
    <property type="entry name" value="SANT"/>
    <property type="match status" value="1"/>
</dbReference>
<keyword evidence="4" id="KW-1185">Reference proteome</keyword>
<reference evidence="3 4" key="1">
    <citation type="submission" date="2015-04" db="EMBL/GenBank/DDBJ databases">
        <authorList>
            <person name="Syromyatnikov M.Y."/>
            <person name="Popov V.N."/>
        </authorList>
    </citation>
    <scope>NUCLEOTIDE SEQUENCE [LARGE SCALE GENOMIC DNA]</scope>
    <source>
        <strain evidence="3">WF-38-12</strain>
    </source>
</reference>
<evidence type="ECO:0000313" key="4">
    <source>
        <dbReference type="Proteomes" id="UP000054383"/>
    </source>
</evidence>
<evidence type="ECO:0000313" key="3">
    <source>
        <dbReference type="EMBL" id="CRG82833.1"/>
    </source>
</evidence>
<protein>
    <submittedName>
        <fullName evidence="3">Eukaryotic translation initiation factor 3 subunit A</fullName>
    </submittedName>
</protein>
<dbReference type="PANTHER" id="PTHR47807:SF1">
    <property type="entry name" value="PROTEIN TBF1"/>
    <property type="match status" value="1"/>
</dbReference>
<dbReference type="GO" id="GO:0010833">
    <property type="term" value="P:telomere maintenance via telomere lengthening"/>
    <property type="evidence" value="ECO:0007669"/>
    <property type="project" value="TreeGrafter"/>
</dbReference>
<organism evidence="3 4">
    <name type="scientific">Talaromyces islandicus</name>
    <name type="common">Penicillium islandicum</name>
    <dbReference type="NCBI Taxonomy" id="28573"/>
    <lineage>
        <taxon>Eukaryota</taxon>
        <taxon>Fungi</taxon>
        <taxon>Dikarya</taxon>
        <taxon>Ascomycota</taxon>
        <taxon>Pezizomycotina</taxon>
        <taxon>Eurotiomycetes</taxon>
        <taxon>Eurotiomycetidae</taxon>
        <taxon>Eurotiales</taxon>
        <taxon>Trichocomaceae</taxon>
        <taxon>Talaromyces</taxon>
        <taxon>Talaromyces sect. Islandici</taxon>
    </lineage>
</organism>
<dbReference type="CDD" id="cd11660">
    <property type="entry name" value="SANT_TRF"/>
    <property type="match status" value="1"/>
</dbReference>
<dbReference type="Proteomes" id="UP000054383">
    <property type="component" value="Unassembled WGS sequence"/>
</dbReference>
<dbReference type="AlphaFoldDB" id="A0A0U1LIJ3"/>
<feature type="compositionally biased region" description="Basic and acidic residues" evidence="1">
    <location>
        <begin position="411"/>
        <end position="427"/>
    </location>
</feature>
<dbReference type="PANTHER" id="PTHR47807">
    <property type="entry name" value="PROTEIN TBF1"/>
    <property type="match status" value="1"/>
</dbReference>
<accession>A0A0U1LIJ3</accession>
<dbReference type="GO" id="GO:0003691">
    <property type="term" value="F:double-stranded telomeric DNA binding"/>
    <property type="evidence" value="ECO:0007669"/>
    <property type="project" value="TreeGrafter"/>
</dbReference>
<dbReference type="InterPro" id="IPR001005">
    <property type="entry name" value="SANT/Myb"/>
</dbReference>